<organism evidence="1 2">
    <name type="scientific">Chlorobium limicola</name>
    <dbReference type="NCBI Taxonomy" id="1092"/>
    <lineage>
        <taxon>Bacteria</taxon>
        <taxon>Pseudomonadati</taxon>
        <taxon>Chlorobiota</taxon>
        <taxon>Chlorobiia</taxon>
        <taxon>Chlorobiales</taxon>
        <taxon>Chlorobiaceae</taxon>
        <taxon>Chlorobium/Pelodictyon group</taxon>
        <taxon>Chlorobium</taxon>
    </lineage>
</organism>
<dbReference type="AlphaFoldDB" id="A0A117MQF4"/>
<dbReference type="RefSeq" id="WP_059138801.1">
    <property type="nucleotide sequence ID" value="NZ_LMBR01000101.1"/>
</dbReference>
<sequence>MLDIRPTVNFFQQSGRGISAAIPERLPAHESVFAMTVPRSQGFEFNPILLMLLQGEHAELSLELRSAWICRV</sequence>
<dbReference type="Gene3D" id="3.40.50.300">
    <property type="entry name" value="P-loop containing nucleotide triphosphate hydrolases"/>
    <property type="match status" value="1"/>
</dbReference>
<evidence type="ECO:0000313" key="2">
    <source>
        <dbReference type="Proteomes" id="UP000053937"/>
    </source>
</evidence>
<keyword evidence="2" id="KW-1185">Reference proteome</keyword>
<comment type="caution">
    <text evidence="1">The sequence shown here is derived from an EMBL/GenBank/DDBJ whole genome shotgun (WGS) entry which is preliminary data.</text>
</comment>
<reference evidence="1 2" key="1">
    <citation type="submission" date="2015-10" db="EMBL/GenBank/DDBJ databases">
        <title>Draft Genome Sequence of Chlorobium limicola strain Frasassi Growing under Artificial Lighting in the Frasassi Cave System.</title>
        <authorList>
            <person name="Mansor M."/>
            <person name="Macalady J."/>
        </authorList>
    </citation>
    <scope>NUCLEOTIDE SEQUENCE [LARGE SCALE GENOMIC DNA]</scope>
    <source>
        <strain evidence="1 2">Frasassi</strain>
    </source>
</reference>
<proteinExistence type="predicted"/>
<protein>
    <submittedName>
        <fullName evidence="1">Uncharacterized protein</fullName>
    </submittedName>
</protein>
<dbReference type="Proteomes" id="UP000053937">
    <property type="component" value="Unassembled WGS sequence"/>
</dbReference>
<evidence type="ECO:0000313" key="1">
    <source>
        <dbReference type="EMBL" id="KUL30157.1"/>
    </source>
</evidence>
<gene>
    <name evidence="1" type="ORF">ASB62_04480</name>
</gene>
<dbReference type="InterPro" id="IPR027417">
    <property type="entry name" value="P-loop_NTPase"/>
</dbReference>
<accession>A0A117MQF4</accession>
<name>A0A117MQF4_CHLLI</name>
<dbReference type="EMBL" id="LMBR01000101">
    <property type="protein sequence ID" value="KUL30157.1"/>
    <property type="molecule type" value="Genomic_DNA"/>
</dbReference>